<keyword evidence="3" id="KW-1185">Reference proteome</keyword>
<gene>
    <name evidence="2" type="ORF">APLA_LOCUS16919</name>
</gene>
<feature type="chain" id="PRO_5035722325" evidence="1">
    <location>
        <begin position="18"/>
        <end position="134"/>
    </location>
</feature>
<name>A0A8S1BIL3_ARCPL</name>
<keyword evidence="1" id="KW-0732">Signal</keyword>
<dbReference type="Proteomes" id="UP000494106">
    <property type="component" value="Unassembled WGS sequence"/>
</dbReference>
<feature type="signal peptide" evidence="1">
    <location>
        <begin position="1"/>
        <end position="17"/>
    </location>
</feature>
<protein>
    <submittedName>
        <fullName evidence="2">Uncharacterized protein</fullName>
    </submittedName>
</protein>
<accession>A0A8S1BIL3</accession>
<comment type="caution">
    <text evidence="2">The sequence shown here is derived from an EMBL/GenBank/DDBJ whole genome shotgun (WGS) entry which is preliminary data.</text>
</comment>
<dbReference type="OrthoDB" id="7290919at2759"/>
<evidence type="ECO:0000313" key="3">
    <source>
        <dbReference type="Proteomes" id="UP000494106"/>
    </source>
</evidence>
<dbReference type="AlphaFoldDB" id="A0A8S1BIL3"/>
<evidence type="ECO:0000256" key="1">
    <source>
        <dbReference type="SAM" id="SignalP"/>
    </source>
</evidence>
<evidence type="ECO:0000313" key="2">
    <source>
        <dbReference type="EMBL" id="CAB3259196.1"/>
    </source>
</evidence>
<organism evidence="2 3">
    <name type="scientific">Arctia plantaginis</name>
    <name type="common">Wood tiger moth</name>
    <name type="synonym">Phalaena plantaginis</name>
    <dbReference type="NCBI Taxonomy" id="874455"/>
    <lineage>
        <taxon>Eukaryota</taxon>
        <taxon>Metazoa</taxon>
        <taxon>Ecdysozoa</taxon>
        <taxon>Arthropoda</taxon>
        <taxon>Hexapoda</taxon>
        <taxon>Insecta</taxon>
        <taxon>Pterygota</taxon>
        <taxon>Neoptera</taxon>
        <taxon>Endopterygota</taxon>
        <taxon>Lepidoptera</taxon>
        <taxon>Glossata</taxon>
        <taxon>Ditrysia</taxon>
        <taxon>Noctuoidea</taxon>
        <taxon>Erebidae</taxon>
        <taxon>Arctiinae</taxon>
        <taxon>Arctia</taxon>
    </lineage>
</organism>
<sequence>MFLLLFVIGLCVSSIRLEPLDVNVGFEQDINFSPTIMDNNSPSTWHGQPEVNVGSLSIGELSNVEISPTFSKNNLAKLWLQSPKLIAETPNHLGQKNLEQSITFVKNNFPGMLVEKAKLSDSPLYIGAQKKIEV</sequence>
<reference evidence="2 3" key="1">
    <citation type="submission" date="2020-04" db="EMBL/GenBank/DDBJ databases">
        <authorList>
            <person name="Wallbank WR R."/>
            <person name="Pardo Diaz C."/>
            <person name="Kozak K."/>
            <person name="Martin S."/>
            <person name="Jiggins C."/>
            <person name="Moest M."/>
            <person name="Warren A I."/>
            <person name="Byers J.R.P. K."/>
            <person name="Montejo-Kovacevich G."/>
            <person name="Yen C E."/>
        </authorList>
    </citation>
    <scope>NUCLEOTIDE SEQUENCE [LARGE SCALE GENOMIC DNA]</scope>
</reference>
<dbReference type="EMBL" id="CADEBC010000608">
    <property type="protein sequence ID" value="CAB3259196.1"/>
    <property type="molecule type" value="Genomic_DNA"/>
</dbReference>
<proteinExistence type="predicted"/>